<reference evidence="4 5" key="1">
    <citation type="submission" date="2018-02" db="EMBL/GenBank/DDBJ databases">
        <title>Genomic Encyclopedia of Archaeal and Bacterial Type Strains, Phase II (KMG-II): from individual species to whole genera.</title>
        <authorList>
            <person name="Goeker M."/>
        </authorList>
    </citation>
    <scope>NUCLEOTIDE SEQUENCE [LARGE SCALE GENOMIC DNA]</scope>
    <source>
        <strain evidence="4 5">DSM 3808</strain>
    </source>
</reference>
<protein>
    <submittedName>
        <fullName evidence="4">Putative cell wall binding repeat protein</fullName>
    </submittedName>
</protein>
<dbReference type="Pfam" id="PF01473">
    <property type="entry name" value="Choline_bind_1"/>
    <property type="match status" value="2"/>
</dbReference>
<sequence>MKKQIKLMAVLSAAGILTAAAPQLGILNTASTVYAKATGWVEENGTWKFYEEGDYYATDSWKKYGEDWYYLNEDGEIAVGQKVDEYYVDESGKRVSNYWVSVTNDSYWDSPDSPENYWHYYGKDGKEVVSKWQKINDNWYYFDEQGQMLTGKVEIAGSTYYLGNENDGAQKTGWFELESTKEDSDHTNAWYYFDKDGVMVKDQVDKKINGSYFTFVNGEMQTGWYKLPVTATPSEAAENTDNKTSAAGYQYYDESGARVDGWREIEGIEGISAEGEQHWFFFKNGAPYFAKKGIELFTVNSQKYGFNTKGEMQTGLKVVNLEDGNTANFYFADNGVINTGKQSITNEDSGDNQIWYFVTSGSKKGQGFHGILDDTLYEYGLRKQADADLRVEAFTLNGKNYLVNTNGVLQKASSTSKSTAKPELGAGYRDFKDTNEKVYVVDVNGIIQ</sequence>
<accession>A0A2S6HZG7</accession>
<evidence type="ECO:0000313" key="5">
    <source>
        <dbReference type="Proteomes" id="UP000237749"/>
    </source>
</evidence>
<evidence type="ECO:0000256" key="2">
    <source>
        <dbReference type="PROSITE-ProRule" id="PRU00591"/>
    </source>
</evidence>
<feature type="repeat" description="Cell wall-binding" evidence="2">
    <location>
        <begin position="129"/>
        <end position="148"/>
    </location>
</feature>
<dbReference type="AlphaFoldDB" id="A0A2S6HZG7"/>
<dbReference type="RefSeq" id="WP_104434482.1">
    <property type="nucleotide sequence ID" value="NZ_PTJA01000001.1"/>
</dbReference>
<dbReference type="Gene3D" id="2.10.270.10">
    <property type="entry name" value="Cholin Binding"/>
    <property type="match status" value="4"/>
</dbReference>
<comment type="caution">
    <text evidence="4">The sequence shown here is derived from an EMBL/GenBank/DDBJ whole genome shotgun (WGS) entry which is preliminary data.</text>
</comment>
<feature type="repeat" description="Cell wall-binding" evidence="2">
    <location>
        <begin position="171"/>
        <end position="199"/>
    </location>
</feature>
<dbReference type="OrthoDB" id="9809878at2"/>
<dbReference type="EMBL" id="PTJA01000001">
    <property type="protein sequence ID" value="PPK83561.1"/>
    <property type="molecule type" value="Genomic_DNA"/>
</dbReference>
<name>A0A2S6HZG7_9FIRM</name>
<feature type="chain" id="PRO_5039339646" evidence="3">
    <location>
        <begin position="20"/>
        <end position="448"/>
    </location>
</feature>
<keyword evidence="3" id="KW-0732">Signal</keyword>
<feature type="signal peptide" evidence="3">
    <location>
        <begin position="1"/>
        <end position="19"/>
    </location>
</feature>
<evidence type="ECO:0000256" key="1">
    <source>
        <dbReference type="ARBA" id="ARBA00022737"/>
    </source>
</evidence>
<proteinExistence type="predicted"/>
<evidence type="ECO:0000256" key="3">
    <source>
        <dbReference type="SAM" id="SignalP"/>
    </source>
</evidence>
<evidence type="ECO:0000313" key="4">
    <source>
        <dbReference type="EMBL" id="PPK83561.1"/>
    </source>
</evidence>
<keyword evidence="1" id="KW-0677">Repeat</keyword>
<organism evidence="4 5">
    <name type="scientific">Lacrimispora xylanisolvens</name>
    <dbReference type="NCBI Taxonomy" id="384636"/>
    <lineage>
        <taxon>Bacteria</taxon>
        <taxon>Bacillati</taxon>
        <taxon>Bacillota</taxon>
        <taxon>Clostridia</taxon>
        <taxon>Lachnospirales</taxon>
        <taxon>Lachnospiraceae</taxon>
        <taxon>Lacrimispora</taxon>
    </lineage>
</organism>
<dbReference type="PROSITE" id="PS51170">
    <property type="entry name" value="CW"/>
    <property type="match status" value="2"/>
</dbReference>
<dbReference type="Proteomes" id="UP000237749">
    <property type="component" value="Unassembled WGS sequence"/>
</dbReference>
<dbReference type="Pfam" id="PF19127">
    <property type="entry name" value="Choline_bind_3"/>
    <property type="match status" value="1"/>
</dbReference>
<dbReference type="SUPFAM" id="SSF69360">
    <property type="entry name" value="Cell wall binding repeat"/>
    <property type="match status" value="1"/>
</dbReference>
<dbReference type="InterPro" id="IPR018337">
    <property type="entry name" value="Cell_wall/Cho-bd_repeat"/>
</dbReference>
<gene>
    <name evidence="4" type="ORF">BXY41_101625</name>
</gene>
<keyword evidence="5" id="KW-1185">Reference proteome</keyword>